<dbReference type="RefSeq" id="WP_079492758.1">
    <property type="nucleotide sequence ID" value="NZ_FUZT01000007.1"/>
</dbReference>
<keyword evidence="3" id="KW-1185">Reference proteome</keyword>
<dbReference type="Pfam" id="PF00561">
    <property type="entry name" value="Abhydrolase_1"/>
    <property type="match status" value="1"/>
</dbReference>
<dbReference type="Gene3D" id="3.40.50.1820">
    <property type="entry name" value="alpha/beta hydrolase"/>
    <property type="match status" value="1"/>
</dbReference>
<protein>
    <submittedName>
        <fullName evidence="2">Pimeloyl-ACP methyl ester carboxylesterase</fullName>
    </submittedName>
</protein>
<dbReference type="InterPro" id="IPR029058">
    <property type="entry name" value="AB_hydrolase_fold"/>
</dbReference>
<dbReference type="EMBL" id="FUZT01000007">
    <property type="protein sequence ID" value="SKC76959.1"/>
    <property type="molecule type" value="Genomic_DNA"/>
</dbReference>
<name>A0A1T5LN57_9FIRM</name>
<dbReference type="PANTHER" id="PTHR43139">
    <property type="entry name" value="SI:DKEY-122A22.2"/>
    <property type="match status" value="1"/>
</dbReference>
<dbReference type="AlphaFoldDB" id="A0A1T5LN57"/>
<reference evidence="3" key="1">
    <citation type="submission" date="2017-02" db="EMBL/GenBank/DDBJ databases">
        <authorList>
            <person name="Varghese N."/>
            <person name="Submissions S."/>
        </authorList>
    </citation>
    <scope>NUCLEOTIDE SEQUENCE [LARGE SCALE GENOMIC DNA]</scope>
    <source>
        <strain evidence="3">M1</strain>
    </source>
</reference>
<accession>A0A1T5LN57</accession>
<dbReference type="Proteomes" id="UP000190285">
    <property type="component" value="Unassembled WGS sequence"/>
</dbReference>
<dbReference type="InterPro" id="IPR052370">
    <property type="entry name" value="Meta-cleavage_hydrolase"/>
</dbReference>
<evidence type="ECO:0000259" key="1">
    <source>
        <dbReference type="Pfam" id="PF00561"/>
    </source>
</evidence>
<feature type="domain" description="AB hydrolase-1" evidence="1">
    <location>
        <begin position="37"/>
        <end position="271"/>
    </location>
</feature>
<dbReference type="PANTHER" id="PTHR43139:SF52">
    <property type="entry name" value="SI:DKEY-122A22.2"/>
    <property type="match status" value="1"/>
</dbReference>
<evidence type="ECO:0000313" key="3">
    <source>
        <dbReference type="Proteomes" id="UP000190285"/>
    </source>
</evidence>
<organism evidence="2 3">
    <name type="scientific">Maledivibacter halophilus</name>
    <dbReference type="NCBI Taxonomy" id="36842"/>
    <lineage>
        <taxon>Bacteria</taxon>
        <taxon>Bacillati</taxon>
        <taxon>Bacillota</taxon>
        <taxon>Clostridia</taxon>
        <taxon>Peptostreptococcales</taxon>
        <taxon>Caminicellaceae</taxon>
        <taxon>Maledivibacter</taxon>
    </lineage>
</organism>
<dbReference type="SUPFAM" id="SSF53474">
    <property type="entry name" value="alpha/beta-Hydrolases"/>
    <property type="match status" value="1"/>
</dbReference>
<proteinExistence type="predicted"/>
<dbReference type="InterPro" id="IPR000073">
    <property type="entry name" value="AB_hydrolase_1"/>
</dbReference>
<dbReference type="OrthoDB" id="2049600at2"/>
<sequence>MNFEMEFERFNREYPLKSKKIGELTFHYRLGGKGKEVLILLVGGLGISDAFYNHFKEFAKYYTVLTFDYPIESDRNSVLSDGIAALVKSLGLGKAFLVGQSYGGLIAQIIAKRHPEIMKGLILSNTGCLDEGMDEGAKQLMMNRMKGLRKTILLTRFIPMSLFKGVFLKRMEKHFEQCTPDEKQYLLDLSRSMFSKLSNRHERHMCSLMADLINEMNITRSDLAYLDKKVILLLSEDDHTFGDAVNRALIEMMPNPVICTDINGGHLALLLKIDLYIKTVCGFIDSFTICNQE</sequence>
<gene>
    <name evidence="2" type="ORF">SAMN02194393_03068</name>
</gene>
<dbReference type="STRING" id="36842.SAMN02194393_03068"/>
<evidence type="ECO:0000313" key="2">
    <source>
        <dbReference type="EMBL" id="SKC76959.1"/>
    </source>
</evidence>